<keyword evidence="2" id="KW-1185">Reference proteome</keyword>
<evidence type="ECO:0000313" key="2">
    <source>
        <dbReference type="Proteomes" id="UP000308600"/>
    </source>
</evidence>
<protein>
    <submittedName>
        <fullName evidence="1">Ribonuclease T2</fullName>
    </submittedName>
</protein>
<gene>
    <name evidence="1" type="ORF">BDN72DRAFT_784409</name>
</gene>
<dbReference type="Proteomes" id="UP000308600">
    <property type="component" value="Unassembled WGS sequence"/>
</dbReference>
<accession>A0ACD3BHG9</accession>
<name>A0ACD3BHG9_9AGAR</name>
<proteinExistence type="predicted"/>
<sequence length="313" mass="34328">MSKNSLASLLLVFSTSCAATSIHDGSAVIQSDPALLSCASAPLTYSCENTGLITNTCCTSTPGGLVLQTQFWDTYTGLEKKGQLLPKGSWTLHGLWPDNCDGSFEQYCDFSRQFDPDPSPAALPNGTVIPPWKGPSISTFIAEFGRTDLLNFMNAYWVSQGSPNADFWAHEFAKHATCLSTFDIACYGRSYKKHEDVVNFFDAAIRAFHRYPTFDMLAAFGIIPSNKTGYDLTDIETALTSQTGAKPFLGCSKNGTVLAEVWYFNHVLGTPQYGNFKPVNSTTTTSCSSTSKIWYYERTKTSEQEVRSGKSLL</sequence>
<reference evidence="1 2" key="1">
    <citation type="journal article" date="2019" name="Nat. Ecol. Evol.">
        <title>Megaphylogeny resolves global patterns of mushroom evolution.</title>
        <authorList>
            <person name="Varga T."/>
            <person name="Krizsan K."/>
            <person name="Foldi C."/>
            <person name="Dima B."/>
            <person name="Sanchez-Garcia M."/>
            <person name="Sanchez-Ramirez S."/>
            <person name="Szollosi G.J."/>
            <person name="Szarkandi J.G."/>
            <person name="Papp V."/>
            <person name="Albert L."/>
            <person name="Andreopoulos W."/>
            <person name="Angelini C."/>
            <person name="Antonin V."/>
            <person name="Barry K.W."/>
            <person name="Bougher N.L."/>
            <person name="Buchanan P."/>
            <person name="Buyck B."/>
            <person name="Bense V."/>
            <person name="Catcheside P."/>
            <person name="Chovatia M."/>
            <person name="Cooper J."/>
            <person name="Damon W."/>
            <person name="Desjardin D."/>
            <person name="Finy P."/>
            <person name="Geml J."/>
            <person name="Haridas S."/>
            <person name="Hughes K."/>
            <person name="Justo A."/>
            <person name="Karasinski D."/>
            <person name="Kautmanova I."/>
            <person name="Kiss B."/>
            <person name="Kocsube S."/>
            <person name="Kotiranta H."/>
            <person name="LaButti K.M."/>
            <person name="Lechner B.E."/>
            <person name="Liimatainen K."/>
            <person name="Lipzen A."/>
            <person name="Lukacs Z."/>
            <person name="Mihaltcheva S."/>
            <person name="Morgado L.N."/>
            <person name="Niskanen T."/>
            <person name="Noordeloos M.E."/>
            <person name="Ohm R.A."/>
            <person name="Ortiz-Santana B."/>
            <person name="Ovrebo C."/>
            <person name="Racz N."/>
            <person name="Riley R."/>
            <person name="Savchenko A."/>
            <person name="Shiryaev A."/>
            <person name="Soop K."/>
            <person name="Spirin V."/>
            <person name="Szebenyi C."/>
            <person name="Tomsovsky M."/>
            <person name="Tulloss R.E."/>
            <person name="Uehling J."/>
            <person name="Grigoriev I.V."/>
            <person name="Vagvolgyi C."/>
            <person name="Papp T."/>
            <person name="Martin F.M."/>
            <person name="Miettinen O."/>
            <person name="Hibbett D.S."/>
            <person name="Nagy L.G."/>
        </authorList>
    </citation>
    <scope>NUCLEOTIDE SEQUENCE [LARGE SCALE GENOMIC DNA]</scope>
    <source>
        <strain evidence="1 2">NL-1719</strain>
    </source>
</reference>
<evidence type="ECO:0000313" key="1">
    <source>
        <dbReference type="EMBL" id="TFK77340.1"/>
    </source>
</evidence>
<organism evidence="1 2">
    <name type="scientific">Pluteus cervinus</name>
    <dbReference type="NCBI Taxonomy" id="181527"/>
    <lineage>
        <taxon>Eukaryota</taxon>
        <taxon>Fungi</taxon>
        <taxon>Dikarya</taxon>
        <taxon>Basidiomycota</taxon>
        <taxon>Agaricomycotina</taxon>
        <taxon>Agaricomycetes</taxon>
        <taxon>Agaricomycetidae</taxon>
        <taxon>Agaricales</taxon>
        <taxon>Pluteineae</taxon>
        <taxon>Pluteaceae</taxon>
        <taxon>Pluteus</taxon>
    </lineage>
</organism>
<dbReference type="EMBL" id="ML208259">
    <property type="protein sequence ID" value="TFK77340.1"/>
    <property type="molecule type" value="Genomic_DNA"/>
</dbReference>